<protein>
    <submittedName>
        <fullName evidence="10">Ferredoxin</fullName>
    </submittedName>
</protein>
<feature type="domain" description="4Fe-4S ferredoxin-type" evidence="9">
    <location>
        <begin position="62"/>
        <end position="91"/>
    </location>
</feature>
<dbReference type="InterPro" id="IPR017896">
    <property type="entry name" value="4Fe4S_Fe-S-bd"/>
</dbReference>
<dbReference type="EMBL" id="CP007174">
    <property type="protein sequence ID" value="AIF85471.1"/>
    <property type="molecule type" value="Genomic_DNA"/>
</dbReference>
<reference evidence="10 11" key="1">
    <citation type="journal article" date="2014" name="PLoS ONE">
        <title>Genome Sequence of Candidatus Nitrososphaera evergladensis from Group I.1b Enriched from Everglades Soil Reveals Novel Genomic Features of the Ammonia-Oxidizing Archaea.</title>
        <authorList>
            <person name="Zhalnina K.V."/>
            <person name="Dias R."/>
            <person name="Leonard M.T."/>
            <person name="Dorr de Quadros P."/>
            <person name="Camargo F.A."/>
            <person name="Drew J.C."/>
            <person name="Farmerie W.G."/>
            <person name="Daroub S.H."/>
            <person name="Triplett E.W."/>
        </authorList>
    </citation>
    <scope>NUCLEOTIDE SEQUENCE [LARGE SCALE GENOMIC DNA]</scope>
    <source>
        <strain evidence="10 11">SR1</strain>
    </source>
</reference>
<dbReference type="KEGG" id="nev:NTE_03443"/>
<keyword evidence="3" id="KW-0479">Metal-binding</keyword>
<dbReference type="PROSITE" id="PS00198">
    <property type="entry name" value="4FE4S_FER_1"/>
    <property type="match status" value="1"/>
</dbReference>
<evidence type="ECO:0000256" key="1">
    <source>
        <dbReference type="ARBA" id="ARBA00022448"/>
    </source>
</evidence>
<dbReference type="Pfam" id="PF13237">
    <property type="entry name" value="Fer4_10"/>
    <property type="match status" value="1"/>
</dbReference>
<keyword evidence="11" id="KW-1185">Reference proteome</keyword>
<dbReference type="Gene3D" id="3.30.70.20">
    <property type="match status" value="1"/>
</dbReference>
<evidence type="ECO:0000256" key="8">
    <source>
        <dbReference type="SAM" id="MobiDB-lite"/>
    </source>
</evidence>
<gene>
    <name evidence="10" type="ORF">NTE_03443</name>
</gene>
<dbReference type="eggNOG" id="arCOG04548">
    <property type="taxonomic scope" value="Archaea"/>
</dbReference>
<evidence type="ECO:0000256" key="2">
    <source>
        <dbReference type="ARBA" id="ARBA00022485"/>
    </source>
</evidence>
<keyword evidence="4" id="KW-0677">Repeat</keyword>
<evidence type="ECO:0000256" key="6">
    <source>
        <dbReference type="ARBA" id="ARBA00023004"/>
    </source>
</evidence>
<feature type="domain" description="4Fe-4S ferredoxin-type" evidence="9">
    <location>
        <begin position="123"/>
        <end position="152"/>
    </location>
</feature>
<dbReference type="OrthoDB" id="23833at2157"/>
<dbReference type="PANTHER" id="PTHR43687:SF6">
    <property type="entry name" value="L-ASPARTATE SEMIALDEHYDE SULFURTRANSFERASE IRON-SULFUR SUBUNIT"/>
    <property type="match status" value="1"/>
</dbReference>
<feature type="compositionally biased region" description="Basic and acidic residues" evidence="8">
    <location>
        <begin position="109"/>
        <end position="122"/>
    </location>
</feature>
<dbReference type="GO" id="GO:0046872">
    <property type="term" value="F:metal ion binding"/>
    <property type="evidence" value="ECO:0007669"/>
    <property type="project" value="UniProtKB-KW"/>
</dbReference>
<evidence type="ECO:0000256" key="7">
    <source>
        <dbReference type="ARBA" id="ARBA00023014"/>
    </source>
</evidence>
<evidence type="ECO:0000256" key="4">
    <source>
        <dbReference type="ARBA" id="ARBA00022737"/>
    </source>
</evidence>
<dbReference type="Proteomes" id="UP000028194">
    <property type="component" value="Chromosome"/>
</dbReference>
<organism evidence="10 11">
    <name type="scientific">Candidatus Nitrososphaera evergladensis SR1</name>
    <dbReference type="NCBI Taxonomy" id="1459636"/>
    <lineage>
        <taxon>Archaea</taxon>
        <taxon>Nitrososphaerota</taxon>
        <taxon>Nitrososphaeria</taxon>
        <taxon>Nitrososphaerales</taxon>
        <taxon>Nitrososphaeraceae</taxon>
        <taxon>Nitrososphaera</taxon>
    </lineage>
</organism>
<keyword evidence="5" id="KW-0249">Electron transport</keyword>
<accession>A0A075MUY5</accession>
<keyword evidence="7" id="KW-0411">Iron-sulfur</keyword>
<dbReference type="GO" id="GO:0051539">
    <property type="term" value="F:4 iron, 4 sulfur cluster binding"/>
    <property type="evidence" value="ECO:0007669"/>
    <property type="project" value="UniProtKB-KW"/>
</dbReference>
<dbReference type="PROSITE" id="PS51379">
    <property type="entry name" value="4FE4S_FER_2"/>
    <property type="match status" value="2"/>
</dbReference>
<evidence type="ECO:0000259" key="9">
    <source>
        <dbReference type="PROSITE" id="PS51379"/>
    </source>
</evidence>
<feature type="region of interest" description="Disordered" evidence="8">
    <location>
        <begin position="99"/>
        <end position="122"/>
    </location>
</feature>
<evidence type="ECO:0000313" key="11">
    <source>
        <dbReference type="Proteomes" id="UP000028194"/>
    </source>
</evidence>
<evidence type="ECO:0000256" key="5">
    <source>
        <dbReference type="ARBA" id="ARBA00022982"/>
    </source>
</evidence>
<proteinExistence type="predicted"/>
<dbReference type="RefSeq" id="WP_148701875.1">
    <property type="nucleotide sequence ID" value="NZ_CP007174.1"/>
</dbReference>
<dbReference type="SUPFAM" id="SSF54862">
    <property type="entry name" value="4Fe-4S ferredoxins"/>
    <property type="match status" value="1"/>
</dbReference>
<sequence>MPIDPEFPKNQQVIGKHSHSDGQHFHFVWGPGRTAEAADNEEVKKAYEARGEQLVPLGVHGTMVALDWDSCIADGACIEVCPVQVYQWYRTEQDVPGIELQNGTSAGSGEDHNREGRKDYTDKSDPIREHDCIWCMACVSVCPTQAIKVDQANLEYHEKAAGTFNEALAKSGAPPPHVH</sequence>
<name>A0A075MUY5_9ARCH</name>
<evidence type="ECO:0000313" key="10">
    <source>
        <dbReference type="EMBL" id="AIF85471.1"/>
    </source>
</evidence>
<keyword evidence="6" id="KW-0408">Iron</keyword>
<dbReference type="STRING" id="1459636.NTE_03443"/>
<dbReference type="GeneID" id="41599081"/>
<dbReference type="InterPro" id="IPR017900">
    <property type="entry name" value="4Fe4S_Fe_S_CS"/>
</dbReference>
<dbReference type="HOGENOM" id="CLU_1507315_0_0_2"/>
<keyword evidence="1" id="KW-0813">Transport</keyword>
<keyword evidence="2" id="KW-0004">4Fe-4S</keyword>
<evidence type="ECO:0000256" key="3">
    <source>
        <dbReference type="ARBA" id="ARBA00022723"/>
    </source>
</evidence>
<dbReference type="InterPro" id="IPR050572">
    <property type="entry name" value="Fe-S_Ferredoxin"/>
</dbReference>
<dbReference type="GO" id="GO:0016491">
    <property type="term" value="F:oxidoreductase activity"/>
    <property type="evidence" value="ECO:0007669"/>
    <property type="project" value="UniProtKB-ARBA"/>
</dbReference>
<dbReference type="PANTHER" id="PTHR43687">
    <property type="entry name" value="ADENYLYLSULFATE REDUCTASE, BETA SUBUNIT"/>
    <property type="match status" value="1"/>
</dbReference>
<dbReference type="AlphaFoldDB" id="A0A075MUY5"/>